<keyword evidence="2" id="KW-1185">Reference proteome</keyword>
<proteinExistence type="predicted"/>
<sequence length="52" mass="5698">MASPGLGSYSFQIGPSQLGLVDHSVNLILVGNKNLADWSKNLETIRWQEPES</sequence>
<reference evidence="1" key="1">
    <citation type="submission" date="2021-06" db="EMBL/GenBank/DDBJ databases">
        <authorList>
            <person name="Kallberg Y."/>
            <person name="Tangrot J."/>
            <person name="Rosling A."/>
        </authorList>
    </citation>
    <scope>NUCLEOTIDE SEQUENCE</scope>
    <source>
        <strain evidence="1">FL130A</strain>
    </source>
</reference>
<organism evidence="1 2">
    <name type="scientific">Ambispora leptoticha</name>
    <dbReference type="NCBI Taxonomy" id="144679"/>
    <lineage>
        <taxon>Eukaryota</taxon>
        <taxon>Fungi</taxon>
        <taxon>Fungi incertae sedis</taxon>
        <taxon>Mucoromycota</taxon>
        <taxon>Glomeromycotina</taxon>
        <taxon>Glomeromycetes</taxon>
        <taxon>Archaeosporales</taxon>
        <taxon>Ambisporaceae</taxon>
        <taxon>Ambispora</taxon>
    </lineage>
</organism>
<dbReference type="Proteomes" id="UP000789508">
    <property type="component" value="Unassembled WGS sequence"/>
</dbReference>
<protein>
    <submittedName>
        <fullName evidence="1">10848_t:CDS:1</fullName>
    </submittedName>
</protein>
<evidence type="ECO:0000313" key="2">
    <source>
        <dbReference type="Proteomes" id="UP000789508"/>
    </source>
</evidence>
<comment type="caution">
    <text evidence="1">The sequence shown here is derived from an EMBL/GenBank/DDBJ whole genome shotgun (WGS) entry which is preliminary data.</text>
</comment>
<dbReference type="AlphaFoldDB" id="A0A9N8VPC3"/>
<name>A0A9N8VPC3_9GLOM</name>
<evidence type="ECO:0000313" key="1">
    <source>
        <dbReference type="EMBL" id="CAG8456113.1"/>
    </source>
</evidence>
<gene>
    <name evidence="1" type="ORF">ALEPTO_LOCUS1289</name>
</gene>
<accession>A0A9N8VPC3</accession>
<dbReference type="EMBL" id="CAJVPS010000131">
    <property type="protein sequence ID" value="CAG8456113.1"/>
    <property type="molecule type" value="Genomic_DNA"/>
</dbReference>